<keyword evidence="15" id="KW-1185">Reference proteome</keyword>
<dbReference type="PROSITE" id="PS50885">
    <property type="entry name" value="HAMP"/>
    <property type="match status" value="1"/>
</dbReference>
<organism evidence="14 15">
    <name type="scientific">Marinobacter lacisalsi</name>
    <dbReference type="NCBI Taxonomy" id="475979"/>
    <lineage>
        <taxon>Bacteria</taxon>
        <taxon>Pseudomonadati</taxon>
        <taxon>Pseudomonadota</taxon>
        <taxon>Gammaproteobacteria</taxon>
        <taxon>Pseudomonadales</taxon>
        <taxon>Marinobacteraceae</taxon>
        <taxon>Marinobacter</taxon>
    </lineage>
</organism>
<dbReference type="InterPro" id="IPR003661">
    <property type="entry name" value="HisK_dim/P_dom"/>
</dbReference>
<accession>A0ABV8QIW9</accession>
<evidence type="ECO:0000313" key="14">
    <source>
        <dbReference type="EMBL" id="MFC4259974.1"/>
    </source>
</evidence>
<dbReference type="Gene3D" id="3.30.565.10">
    <property type="entry name" value="Histidine kinase-like ATPase, C-terminal domain"/>
    <property type="match status" value="1"/>
</dbReference>
<sequence>MSLKRQLFLASLLMLLIPWAGLQFVLELDQALRDQSTSQLQAQARRMAEVAASELDGVDPLTDDDSVIYIRQADQPIKADGHGDDWPGYEEGEQPWQTNADAAGVLAWQASVHGRYLYLMLRVQRPDPRYFNPANPDQPYELLRLRWRSGSLVTERIIRTSTPGQVVGRYPFNPGKQDYQISGAWQSRGDSYQVELRLPRLHLGDQLSLEVVWPDADKPEFLHSAGTRQYPLPVVTGRNLSLEARLNTLLSPGQRVLLSEPAGWLIARSAQPLPDNGRAFDNLSPLEVMEQITLNMLRALVRFHQPDPMPFRDDETHLQQPDSGGLVRHPDNDVYLMATAPLGDGRMLVLEQSLEQILALSGNTLGSVIARSVLLIVGLMLVLLGYASWLSWRIARLQRAVNASVDPDGRILASIPRSRARDELGELNRQFSHMVDRLQGYTDYLESFSRRLSHELKTPVAVIRSSLDNLEHAATEDERTSYRDRARRATDRLSQILQGMSEAARLEQSFDQAEPENFDLADVMAEATAAYQSLDPDHQIRYQGPANGCPMTGSPELMVQLLDKLVDNARDFTPGGGQIVVAVAAAGPVLRLSVFNEGPGLPETLAQDIFNPFVSVREGSGEGHLGQGLLIVRLIAEHHGGSVRAGNHVDQGLAGVRFEVDLPAGSAVS</sequence>
<evidence type="ECO:0000256" key="11">
    <source>
        <dbReference type="SAM" id="Phobius"/>
    </source>
</evidence>
<evidence type="ECO:0000259" key="12">
    <source>
        <dbReference type="PROSITE" id="PS50109"/>
    </source>
</evidence>
<dbReference type="SMART" id="SM00388">
    <property type="entry name" value="HisKA"/>
    <property type="match status" value="1"/>
</dbReference>
<gene>
    <name evidence="14" type="ORF">ACFOZ5_13115</name>
</gene>
<dbReference type="PANTHER" id="PTHR45436">
    <property type="entry name" value="SENSOR HISTIDINE KINASE YKOH"/>
    <property type="match status" value="1"/>
</dbReference>
<dbReference type="SUPFAM" id="SSF55874">
    <property type="entry name" value="ATPase domain of HSP90 chaperone/DNA topoisomerase II/histidine kinase"/>
    <property type="match status" value="1"/>
</dbReference>
<dbReference type="InterPro" id="IPR036890">
    <property type="entry name" value="HATPase_C_sf"/>
</dbReference>
<evidence type="ECO:0000256" key="9">
    <source>
        <dbReference type="ARBA" id="ARBA00023012"/>
    </source>
</evidence>
<keyword evidence="6 11" id="KW-0812">Transmembrane</keyword>
<evidence type="ECO:0000256" key="5">
    <source>
        <dbReference type="ARBA" id="ARBA00022679"/>
    </source>
</evidence>
<feature type="domain" description="Histidine kinase" evidence="12">
    <location>
        <begin position="451"/>
        <end position="666"/>
    </location>
</feature>
<comment type="caution">
    <text evidence="14">The sequence shown here is derived from an EMBL/GenBank/DDBJ whole genome shotgun (WGS) entry which is preliminary data.</text>
</comment>
<keyword evidence="5" id="KW-0808">Transferase</keyword>
<evidence type="ECO:0000256" key="1">
    <source>
        <dbReference type="ARBA" id="ARBA00000085"/>
    </source>
</evidence>
<dbReference type="InterPro" id="IPR003660">
    <property type="entry name" value="HAMP_dom"/>
</dbReference>
<dbReference type="EMBL" id="JBHSDI010000016">
    <property type="protein sequence ID" value="MFC4259974.1"/>
    <property type="molecule type" value="Genomic_DNA"/>
</dbReference>
<keyword evidence="9" id="KW-0902">Two-component regulatory system</keyword>
<proteinExistence type="predicted"/>
<dbReference type="InterPro" id="IPR050428">
    <property type="entry name" value="TCS_sensor_his_kinase"/>
</dbReference>
<keyword evidence="7" id="KW-0418">Kinase</keyword>
<protein>
    <recommendedName>
        <fullName evidence="3">histidine kinase</fullName>
        <ecNumber evidence="3">2.7.13.3</ecNumber>
    </recommendedName>
</protein>
<dbReference type="InterPro" id="IPR036097">
    <property type="entry name" value="HisK_dim/P_sf"/>
</dbReference>
<evidence type="ECO:0000256" key="4">
    <source>
        <dbReference type="ARBA" id="ARBA00022553"/>
    </source>
</evidence>
<dbReference type="PROSITE" id="PS50109">
    <property type="entry name" value="HIS_KIN"/>
    <property type="match status" value="1"/>
</dbReference>
<comment type="subcellular location">
    <subcellularLocation>
        <location evidence="2">Membrane</location>
    </subcellularLocation>
</comment>
<keyword evidence="14" id="KW-0547">Nucleotide-binding</keyword>
<dbReference type="GO" id="GO:0005524">
    <property type="term" value="F:ATP binding"/>
    <property type="evidence" value="ECO:0007669"/>
    <property type="project" value="UniProtKB-KW"/>
</dbReference>
<keyword evidence="4" id="KW-0597">Phosphoprotein</keyword>
<dbReference type="CDD" id="cd00075">
    <property type="entry name" value="HATPase"/>
    <property type="match status" value="1"/>
</dbReference>
<dbReference type="SMART" id="SM00387">
    <property type="entry name" value="HATPase_c"/>
    <property type="match status" value="1"/>
</dbReference>
<evidence type="ECO:0000256" key="2">
    <source>
        <dbReference type="ARBA" id="ARBA00004370"/>
    </source>
</evidence>
<keyword evidence="14" id="KW-0067">ATP-binding</keyword>
<dbReference type="CDD" id="cd06225">
    <property type="entry name" value="HAMP"/>
    <property type="match status" value="1"/>
</dbReference>
<name>A0ABV8QIW9_9GAMM</name>
<dbReference type="PRINTS" id="PR00344">
    <property type="entry name" value="BCTRLSENSOR"/>
</dbReference>
<dbReference type="EC" id="2.7.13.3" evidence="3"/>
<evidence type="ECO:0000256" key="10">
    <source>
        <dbReference type="ARBA" id="ARBA00023136"/>
    </source>
</evidence>
<dbReference type="Proteomes" id="UP001595798">
    <property type="component" value="Unassembled WGS sequence"/>
</dbReference>
<feature type="domain" description="HAMP" evidence="13">
    <location>
        <begin position="388"/>
        <end position="443"/>
    </location>
</feature>
<dbReference type="PANTHER" id="PTHR45436:SF5">
    <property type="entry name" value="SENSOR HISTIDINE KINASE TRCS"/>
    <property type="match status" value="1"/>
</dbReference>
<evidence type="ECO:0000256" key="8">
    <source>
        <dbReference type="ARBA" id="ARBA00022989"/>
    </source>
</evidence>
<keyword evidence="10 11" id="KW-0472">Membrane</keyword>
<evidence type="ECO:0000256" key="6">
    <source>
        <dbReference type="ARBA" id="ARBA00022692"/>
    </source>
</evidence>
<dbReference type="Pfam" id="PF02518">
    <property type="entry name" value="HATPase_c"/>
    <property type="match status" value="1"/>
</dbReference>
<reference evidence="15" key="1">
    <citation type="journal article" date="2019" name="Int. J. Syst. Evol. Microbiol.">
        <title>The Global Catalogue of Microorganisms (GCM) 10K type strain sequencing project: providing services to taxonomists for standard genome sequencing and annotation.</title>
        <authorList>
            <consortium name="The Broad Institute Genomics Platform"/>
            <consortium name="The Broad Institute Genome Sequencing Center for Infectious Disease"/>
            <person name="Wu L."/>
            <person name="Ma J."/>
        </authorList>
    </citation>
    <scope>NUCLEOTIDE SEQUENCE [LARGE SCALE GENOMIC DNA]</scope>
    <source>
        <strain evidence="15">CECT 7297</strain>
    </source>
</reference>
<evidence type="ECO:0000256" key="3">
    <source>
        <dbReference type="ARBA" id="ARBA00012438"/>
    </source>
</evidence>
<dbReference type="SMART" id="SM00304">
    <property type="entry name" value="HAMP"/>
    <property type="match status" value="1"/>
</dbReference>
<feature type="transmembrane region" description="Helical" evidence="11">
    <location>
        <begin position="368"/>
        <end position="389"/>
    </location>
</feature>
<dbReference type="Gene3D" id="6.10.340.10">
    <property type="match status" value="1"/>
</dbReference>
<dbReference type="InterPro" id="IPR003594">
    <property type="entry name" value="HATPase_dom"/>
</dbReference>
<dbReference type="SUPFAM" id="SSF47384">
    <property type="entry name" value="Homodimeric domain of signal transducing histidine kinase"/>
    <property type="match status" value="1"/>
</dbReference>
<dbReference type="InterPro" id="IPR004358">
    <property type="entry name" value="Sig_transdc_His_kin-like_C"/>
</dbReference>
<evidence type="ECO:0000259" key="13">
    <source>
        <dbReference type="PROSITE" id="PS50885"/>
    </source>
</evidence>
<dbReference type="RefSeq" id="WP_379888033.1">
    <property type="nucleotide sequence ID" value="NZ_JBHSDI010000016.1"/>
</dbReference>
<dbReference type="InterPro" id="IPR005467">
    <property type="entry name" value="His_kinase_dom"/>
</dbReference>
<dbReference type="Gene3D" id="1.10.287.130">
    <property type="match status" value="1"/>
</dbReference>
<dbReference type="CDD" id="cd00082">
    <property type="entry name" value="HisKA"/>
    <property type="match status" value="1"/>
</dbReference>
<evidence type="ECO:0000256" key="7">
    <source>
        <dbReference type="ARBA" id="ARBA00022777"/>
    </source>
</evidence>
<keyword evidence="8 11" id="KW-1133">Transmembrane helix</keyword>
<dbReference type="Pfam" id="PF00512">
    <property type="entry name" value="HisKA"/>
    <property type="match status" value="1"/>
</dbReference>
<comment type="catalytic activity">
    <reaction evidence="1">
        <text>ATP + protein L-histidine = ADP + protein N-phospho-L-histidine.</text>
        <dbReference type="EC" id="2.7.13.3"/>
    </reaction>
</comment>
<evidence type="ECO:0000313" key="15">
    <source>
        <dbReference type="Proteomes" id="UP001595798"/>
    </source>
</evidence>